<protein>
    <recommendedName>
        <fullName evidence="2">PRC-barrel domain-containing protein</fullName>
    </recommendedName>
</protein>
<feature type="compositionally biased region" description="Polar residues" evidence="1">
    <location>
        <begin position="135"/>
        <end position="151"/>
    </location>
</feature>
<feature type="domain" description="PRC-barrel" evidence="2">
    <location>
        <begin position="10"/>
        <end position="81"/>
    </location>
</feature>
<keyword evidence="4" id="KW-1185">Reference proteome</keyword>
<dbReference type="InterPro" id="IPR027275">
    <property type="entry name" value="PRC-brl_dom"/>
</dbReference>
<dbReference type="AlphaFoldDB" id="A0A841L6H2"/>
<feature type="region of interest" description="Disordered" evidence="1">
    <location>
        <begin position="123"/>
        <end position="182"/>
    </location>
</feature>
<dbReference type="Pfam" id="PF05239">
    <property type="entry name" value="PRC"/>
    <property type="match status" value="1"/>
</dbReference>
<organism evidence="3 4">
    <name type="scientific">Polymorphobacter multimanifer</name>
    <dbReference type="NCBI Taxonomy" id="1070431"/>
    <lineage>
        <taxon>Bacteria</taxon>
        <taxon>Pseudomonadati</taxon>
        <taxon>Pseudomonadota</taxon>
        <taxon>Alphaproteobacteria</taxon>
        <taxon>Sphingomonadales</taxon>
        <taxon>Sphingosinicellaceae</taxon>
        <taxon>Polymorphobacter</taxon>
    </lineage>
</organism>
<evidence type="ECO:0000256" key="1">
    <source>
        <dbReference type="SAM" id="MobiDB-lite"/>
    </source>
</evidence>
<dbReference type="InterPro" id="IPR011033">
    <property type="entry name" value="PRC_barrel-like_sf"/>
</dbReference>
<proteinExistence type="predicted"/>
<evidence type="ECO:0000259" key="2">
    <source>
        <dbReference type="Pfam" id="PF05239"/>
    </source>
</evidence>
<dbReference type="PANTHER" id="PTHR36505:SF1">
    <property type="entry name" value="BLR1072 PROTEIN"/>
    <property type="match status" value="1"/>
</dbReference>
<sequence>MTSHNPLIASDRVEGTKVINAEQAEIGNIHSLMIDKQSGRVAFAIMSFGGILGIGQKYYPIPWELLDYEPSMGGYRVDIDEATLEAAPAYSPEDVEALAMTEGTASIDQHYAASIEKRTLADYRGPKIEGDPSSVGISTRPAQTGLKSPETTRAEMQIDQSRGVGVGETPLDIDPIERDRAR</sequence>
<dbReference type="EMBL" id="JACIIV010000004">
    <property type="protein sequence ID" value="MBB6226553.1"/>
    <property type="molecule type" value="Genomic_DNA"/>
</dbReference>
<dbReference type="PANTHER" id="PTHR36505">
    <property type="entry name" value="BLR1072 PROTEIN"/>
    <property type="match status" value="1"/>
</dbReference>
<evidence type="ECO:0000313" key="3">
    <source>
        <dbReference type="EMBL" id="MBB6226553.1"/>
    </source>
</evidence>
<dbReference type="RefSeq" id="WP_184195466.1">
    <property type="nucleotide sequence ID" value="NZ_BMOX01000036.1"/>
</dbReference>
<accession>A0A841L6H2</accession>
<reference evidence="3 4" key="1">
    <citation type="submission" date="2020-08" db="EMBL/GenBank/DDBJ databases">
        <title>Genomic Encyclopedia of Type Strains, Phase IV (KMG-IV): sequencing the most valuable type-strain genomes for metagenomic binning, comparative biology and taxonomic classification.</title>
        <authorList>
            <person name="Goeker M."/>
        </authorList>
    </citation>
    <scope>NUCLEOTIDE SEQUENCE [LARGE SCALE GENOMIC DNA]</scope>
    <source>
        <strain evidence="3 4">DSM 102189</strain>
    </source>
</reference>
<gene>
    <name evidence="3" type="ORF">FHS79_000710</name>
</gene>
<dbReference type="Proteomes" id="UP000538147">
    <property type="component" value="Unassembled WGS sequence"/>
</dbReference>
<name>A0A841L6H2_9SPHN</name>
<dbReference type="SUPFAM" id="SSF50346">
    <property type="entry name" value="PRC-barrel domain"/>
    <property type="match status" value="1"/>
</dbReference>
<dbReference type="Gene3D" id="2.30.30.240">
    <property type="entry name" value="PRC-barrel domain"/>
    <property type="match status" value="1"/>
</dbReference>
<comment type="caution">
    <text evidence="3">The sequence shown here is derived from an EMBL/GenBank/DDBJ whole genome shotgun (WGS) entry which is preliminary data.</text>
</comment>
<evidence type="ECO:0000313" key="4">
    <source>
        <dbReference type="Proteomes" id="UP000538147"/>
    </source>
</evidence>